<dbReference type="RefSeq" id="WP_199575956.1">
    <property type="nucleotide sequence ID" value="NZ_JAENBO010000005.1"/>
</dbReference>
<organism evidence="9 10">
    <name type="scientific">Streptococcus pacificus</name>
    <dbReference type="NCBI Taxonomy" id="2740577"/>
    <lineage>
        <taxon>Bacteria</taxon>
        <taxon>Bacillati</taxon>
        <taxon>Bacillota</taxon>
        <taxon>Bacilli</taxon>
        <taxon>Lactobacillales</taxon>
        <taxon>Streptococcaceae</taxon>
        <taxon>Streptococcus</taxon>
    </lineage>
</organism>
<dbReference type="Pfam" id="PF01368">
    <property type="entry name" value="DHH"/>
    <property type="match status" value="1"/>
</dbReference>
<feature type="transmembrane region" description="Helical" evidence="7">
    <location>
        <begin position="9"/>
        <end position="28"/>
    </location>
</feature>
<keyword evidence="3 7" id="KW-0812">Transmembrane</keyword>
<dbReference type="SMART" id="SM00267">
    <property type="entry name" value="GGDEF"/>
    <property type="match status" value="1"/>
</dbReference>
<comment type="subcellular location">
    <subcellularLocation>
        <location evidence="1">Cell membrane</location>
        <topology evidence="1">Multi-pass membrane protein</topology>
    </subcellularLocation>
</comment>
<dbReference type="PANTHER" id="PTHR47618:SF2">
    <property type="entry name" value="CYCLIC-DI-AMP PHOSPHODIESTERASE GDPP"/>
    <property type="match status" value="1"/>
</dbReference>
<evidence type="ECO:0000256" key="6">
    <source>
        <dbReference type="PIRNR" id="PIRNR026583"/>
    </source>
</evidence>
<dbReference type="InterPro" id="IPR003156">
    <property type="entry name" value="DHHA1_dom"/>
</dbReference>
<dbReference type="PIRSF" id="PIRSF026583">
    <property type="entry name" value="YybT"/>
    <property type="match status" value="1"/>
</dbReference>
<comment type="catalytic activity">
    <reaction evidence="6">
        <text>3',3'-c-di-AMP + H2O = 5'-O-phosphonoadenylyl-(3'-&gt;5')-adenosine + H(+)</text>
        <dbReference type="Rhea" id="RHEA:54420"/>
        <dbReference type="ChEBI" id="CHEBI:15377"/>
        <dbReference type="ChEBI" id="CHEBI:15378"/>
        <dbReference type="ChEBI" id="CHEBI:71500"/>
        <dbReference type="ChEBI" id="CHEBI:138171"/>
    </reaction>
</comment>
<evidence type="ECO:0000256" key="5">
    <source>
        <dbReference type="ARBA" id="ARBA00023136"/>
    </source>
</evidence>
<dbReference type="InterPro" id="IPR000160">
    <property type="entry name" value="GGDEF_dom"/>
</dbReference>
<keyword evidence="4 7" id="KW-1133">Transmembrane helix</keyword>
<comment type="caution">
    <text evidence="9">The sequence shown here is derived from an EMBL/GenBank/DDBJ whole genome shotgun (WGS) entry which is preliminary data.</text>
</comment>
<dbReference type="Gene3D" id="3.10.310.30">
    <property type="match status" value="1"/>
</dbReference>
<dbReference type="InterPro" id="IPR038763">
    <property type="entry name" value="DHH_sf"/>
</dbReference>
<reference evidence="9 10" key="1">
    <citation type="journal article" date="2021" name="Int. J. Syst. Evol. Microbiol.">
        <title>Streptococcus vicugnae sp. nov., isolated from faeces of alpacas (Vicugna pacos) and cattle (Bos taurus), Streptococcus zalophi sp. nov., and Streptococcus pacificus sp. nov., isolated from respiratory tract of California sea lions (Zalophus californianus).</title>
        <authorList>
            <person name="Volokhov D.V."/>
            <person name="Zagorodnyaya T.A."/>
            <person name="Shen Z."/>
            <person name="Blom J."/>
            <person name="Furtak V.A."/>
            <person name="Eisenberg T."/>
            <person name="Fan P."/>
            <person name="Jeong K.C."/>
            <person name="Gao Y."/>
            <person name="Zhang S."/>
            <person name="Amselle M."/>
        </authorList>
    </citation>
    <scope>NUCLEOTIDE SEQUENCE [LARGE SCALE GENOMIC DNA]</scope>
    <source>
        <strain evidence="9 10">CSL7591</strain>
    </source>
</reference>
<keyword evidence="10" id="KW-1185">Reference proteome</keyword>
<evidence type="ECO:0000256" key="7">
    <source>
        <dbReference type="SAM" id="Phobius"/>
    </source>
</evidence>
<dbReference type="InterPro" id="IPR014528">
    <property type="entry name" value="GdpP/PdeA"/>
</dbReference>
<keyword evidence="2 6" id="KW-1003">Cell membrane</keyword>
<proteinExistence type="inferred from homology"/>
<evidence type="ECO:0000313" key="10">
    <source>
        <dbReference type="Proteomes" id="UP000653045"/>
    </source>
</evidence>
<dbReference type="Pfam" id="PF21370">
    <property type="entry name" value="PAS_GdpP"/>
    <property type="match status" value="1"/>
</dbReference>
<dbReference type="EC" id="3.1.4.-" evidence="6"/>
<evidence type="ECO:0000256" key="3">
    <source>
        <dbReference type="ARBA" id="ARBA00022692"/>
    </source>
</evidence>
<dbReference type="Pfam" id="PF02272">
    <property type="entry name" value="DHHA1"/>
    <property type="match status" value="1"/>
</dbReference>
<dbReference type="InterPro" id="IPR049553">
    <property type="entry name" value="GdpP-like_PAS"/>
</dbReference>
<keyword evidence="5 6" id="KW-0472">Membrane</keyword>
<feature type="domain" description="GGDEF" evidence="8">
    <location>
        <begin position="172"/>
        <end position="300"/>
    </location>
</feature>
<evidence type="ECO:0000256" key="2">
    <source>
        <dbReference type="ARBA" id="ARBA00022475"/>
    </source>
</evidence>
<evidence type="ECO:0000256" key="1">
    <source>
        <dbReference type="ARBA" id="ARBA00004651"/>
    </source>
</evidence>
<dbReference type="Pfam" id="PF24898">
    <property type="entry name" value="GGDEF_GdpP"/>
    <property type="match status" value="1"/>
</dbReference>
<dbReference type="Gene3D" id="3.30.450.20">
    <property type="entry name" value="PAS domain"/>
    <property type="match status" value="1"/>
</dbReference>
<sequence>MKRFRLTNIHFVIIGLLLLVLVAISISLLTSKVMLFLALFLIMSFVVAILIYQKTTYELSETEQIGLLNNQTEVSLKNLLDQMPVGVVKFNQSSHAIDWYNPYAELVFTDASGKFDDKIIKNTIKEKENGSIDQSIMIDEKRYFFNVDLDEGVFYFFDNVSSVYHNNVMPSTSPVIGIVSIDNYDDITNNLQDAEVSQVNTFIANFITEFAESRHIFYRRFDMDRFYFFTDYNVLSKLIESQFDILGKFREAAKERELSLTISMGISYGDQNYYDIGNVAQKNLNMALVRGGDQVVIRENGEHKEFLYFGGGSVSTVKRTRTRTRAMMTAISDKIKAADSVFVVGHRNLDMDALGASIGMQFFASNIIDDAFAVYDDKNMNPDIKRAVASLQQDSMLPLITLEQAEKLVTKNSILIMVDHSKTNLTLSKELYDKFSEVIVVDHHRRNEDFPENAVLSFIESGASSACELVTELIQFQNARNKQLNKVQASVLMAGIMQDTKNFSNRVTSRTFDVASYLVTLGSDSFEIQTIAATEFEEYRQINELILKGDLFKRDIIISCGDEDKCYSNVIASKSADTMLAMAGIEATFVIFKNLKGQTAISARSRNKLNVQKIMEEMGGGGHFNVAACQKDGETIKEVYQVLVEKIQKERSRQEEY</sequence>
<keyword evidence="6" id="KW-0378">Hydrolase</keyword>
<dbReference type="PROSITE" id="PS50887">
    <property type="entry name" value="GGDEF"/>
    <property type="match status" value="1"/>
</dbReference>
<feature type="transmembrane region" description="Helical" evidence="7">
    <location>
        <begin position="34"/>
        <end position="52"/>
    </location>
</feature>
<comment type="function">
    <text evidence="6">Has phosphodiesterase (PDE) activity against cyclic-di-AMP (c-di-AMP).</text>
</comment>
<dbReference type="InterPro" id="IPR001667">
    <property type="entry name" value="DDH_dom"/>
</dbReference>
<gene>
    <name evidence="9" type="ORF">JHK62_06475</name>
</gene>
<protein>
    <recommendedName>
        <fullName evidence="6">Cyclic-di-AMP phosphodiesterase</fullName>
        <ecNumber evidence="6">3.1.4.-</ecNumber>
    </recommendedName>
</protein>
<evidence type="ECO:0000256" key="4">
    <source>
        <dbReference type="ARBA" id="ARBA00022989"/>
    </source>
</evidence>
<dbReference type="InterPro" id="IPR051319">
    <property type="entry name" value="Oligoribo/pAp-PDE_c-di-AMP_PDE"/>
</dbReference>
<dbReference type="Gene3D" id="3.90.1640.10">
    <property type="entry name" value="inorganic pyrophosphatase (n-terminal core)"/>
    <property type="match status" value="1"/>
</dbReference>
<dbReference type="PANTHER" id="PTHR47618">
    <property type="entry name" value="BIFUNCTIONAL OLIGORIBONUCLEASE AND PAP PHOSPHATASE NRNA"/>
    <property type="match status" value="1"/>
</dbReference>
<dbReference type="EMBL" id="JAENBO010000005">
    <property type="protein sequence ID" value="MBJ8326316.1"/>
    <property type="molecule type" value="Genomic_DNA"/>
</dbReference>
<accession>A0ABS0ZK31</accession>
<name>A0ABS0ZK31_9STRE</name>
<comment type="similarity">
    <text evidence="6">Belongs to the GdpP/PdeA phosphodiesterase family.</text>
</comment>
<evidence type="ECO:0000259" key="8">
    <source>
        <dbReference type="PROSITE" id="PS50887"/>
    </source>
</evidence>
<dbReference type="Proteomes" id="UP000653045">
    <property type="component" value="Unassembled WGS sequence"/>
</dbReference>
<evidence type="ECO:0000313" key="9">
    <source>
        <dbReference type="EMBL" id="MBJ8326316.1"/>
    </source>
</evidence>
<dbReference type="SUPFAM" id="SSF64182">
    <property type="entry name" value="DHH phosphoesterases"/>
    <property type="match status" value="1"/>
</dbReference>